<protein>
    <recommendedName>
        <fullName evidence="3">Ig-like domain-containing protein</fullName>
    </recommendedName>
</protein>
<comment type="caution">
    <text evidence="4">The sequence shown here is derived from an EMBL/GenBank/DDBJ whole genome shotgun (WGS) entry which is preliminary data.</text>
</comment>
<feature type="domain" description="Ig-like" evidence="3">
    <location>
        <begin position="75"/>
        <end position="153"/>
    </location>
</feature>
<dbReference type="PROSITE" id="PS50835">
    <property type="entry name" value="IG_LIKE"/>
    <property type="match status" value="1"/>
</dbReference>
<sequence>MKSVFPGTVERQADPVYLAKTMTQFGTKNLTFIDKMPHATVLSINSGEGEYVRMKLENAGVVVSLKADKFLQNPPRVTSLLLNDGADDQLIQQGANISLTCSLDAGNPPVYNVSFISQSGDIHSPATTEGIDSAVYTIHNVSCVDLGNVRCEVPGADVNGTTRLLVRCPPQFVTPVPIPPVTSGQDLVLQFPFRSHTSNVTTLIVPFFAVVGLASLIYVCKRKKENGREVEEECDMIENPVYGTASDFIRRSAESPYTEVKDCIRPRDASPTHSHPCTTGDRKPDGKYMDPSSTTAREDPETTSHCGTNEDGAPSPLRTTVVSE</sequence>
<accession>A0ABD0JSX2</accession>
<keyword evidence="2" id="KW-0472">Membrane</keyword>
<dbReference type="Proteomes" id="UP001519460">
    <property type="component" value="Unassembled WGS sequence"/>
</dbReference>
<feature type="non-terminal residue" evidence="4">
    <location>
        <position position="324"/>
    </location>
</feature>
<name>A0ABD0JSX2_9CAEN</name>
<gene>
    <name evidence="4" type="ORF">BaRGS_00030745</name>
</gene>
<feature type="transmembrane region" description="Helical" evidence="2">
    <location>
        <begin position="200"/>
        <end position="219"/>
    </location>
</feature>
<evidence type="ECO:0000313" key="4">
    <source>
        <dbReference type="EMBL" id="KAK7477987.1"/>
    </source>
</evidence>
<feature type="region of interest" description="Disordered" evidence="1">
    <location>
        <begin position="261"/>
        <end position="324"/>
    </location>
</feature>
<evidence type="ECO:0000256" key="1">
    <source>
        <dbReference type="SAM" id="MobiDB-lite"/>
    </source>
</evidence>
<reference evidence="4 5" key="1">
    <citation type="journal article" date="2023" name="Sci. Data">
        <title>Genome assembly of the Korean intertidal mud-creeper Batillaria attramentaria.</title>
        <authorList>
            <person name="Patra A.K."/>
            <person name="Ho P.T."/>
            <person name="Jun S."/>
            <person name="Lee S.J."/>
            <person name="Kim Y."/>
            <person name="Won Y.J."/>
        </authorList>
    </citation>
    <scope>NUCLEOTIDE SEQUENCE [LARGE SCALE GENOMIC DNA]</scope>
    <source>
        <strain evidence="4">Wonlab-2016</strain>
    </source>
</reference>
<evidence type="ECO:0000256" key="2">
    <source>
        <dbReference type="SAM" id="Phobius"/>
    </source>
</evidence>
<dbReference type="SUPFAM" id="SSF48726">
    <property type="entry name" value="Immunoglobulin"/>
    <property type="match status" value="1"/>
</dbReference>
<proteinExistence type="predicted"/>
<dbReference type="AlphaFoldDB" id="A0ABD0JSX2"/>
<dbReference type="InterPro" id="IPR007110">
    <property type="entry name" value="Ig-like_dom"/>
</dbReference>
<organism evidence="4 5">
    <name type="scientific">Batillaria attramentaria</name>
    <dbReference type="NCBI Taxonomy" id="370345"/>
    <lineage>
        <taxon>Eukaryota</taxon>
        <taxon>Metazoa</taxon>
        <taxon>Spiralia</taxon>
        <taxon>Lophotrochozoa</taxon>
        <taxon>Mollusca</taxon>
        <taxon>Gastropoda</taxon>
        <taxon>Caenogastropoda</taxon>
        <taxon>Sorbeoconcha</taxon>
        <taxon>Cerithioidea</taxon>
        <taxon>Batillariidae</taxon>
        <taxon>Batillaria</taxon>
    </lineage>
</organism>
<keyword evidence="2" id="KW-0812">Transmembrane</keyword>
<evidence type="ECO:0000313" key="5">
    <source>
        <dbReference type="Proteomes" id="UP001519460"/>
    </source>
</evidence>
<feature type="compositionally biased region" description="Basic and acidic residues" evidence="1">
    <location>
        <begin position="261"/>
        <end position="270"/>
    </location>
</feature>
<dbReference type="Gene3D" id="2.60.40.10">
    <property type="entry name" value="Immunoglobulins"/>
    <property type="match status" value="1"/>
</dbReference>
<keyword evidence="2" id="KW-1133">Transmembrane helix</keyword>
<keyword evidence="5" id="KW-1185">Reference proteome</keyword>
<dbReference type="InterPro" id="IPR036179">
    <property type="entry name" value="Ig-like_dom_sf"/>
</dbReference>
<dbReference type="InterPro" id="IPR013783">
    <property type="entry name" value="Ig-like_fold"/>
</dbReference>
<dbReference type="EMBL" id="JACVVK020000336">
    <property type="protein sequence ID" value="KAK7477987.1"/>
    <property type="molecule type" value="Genomic_DNA"/>
</dbReference>
<evidence type="ECO:0000259" key="3">
    <source>
        <dbReference type="PROSITE" id="PS50835"/>
    </source>
</evidence>